<dbReference type="RefSeq" id="WP_005463236.1">
    <property type="nucleotide sequence ID" value="NZ_CAMFGX010000004.1"/>
</dbReference>
<evidence type="ECO:0000313" key="1">
    <source>
        <dbReference type="EMBL" id="OXE34810.1"/>
    </source>
</evidence>
<comment type="caution">
    <text evidence="1">The sequence shown here is derived from an EMBL/GenBank/DDBJ whole genome shotgun (WGS) entry which is preliminary data.</text>
</comment>
<proteinExistence type="predicted"/>
<name>A0A0L8SA57_VIBPH</name>
<dbReference type="GeneID" id="1192025"/>
<sequence>MPINRLQSFCAPSMKRTSSTVKENSLLVNKVSHKAIDEAIFKTMKIAKNSPSSERKEKYGILKNHVSFVCNLEINRKLTENAASISNGKLLNLKRDIINAQVLSGFKMDYLMCSAPLQNYLASQLDKNQEIKALSKTDREKVLQIAYELLDNKIDEKIIEKNLKTPTIAAAKELIEIVCKEQLSSIEKDKDLRKRVSTLVSNELKFDFSLDKFAETTLVELDEVFHKYQ</sequence>
<organism evidence="1 2">
    <name type="scientific">Vibrio parahaemolyticus</name>
    <dbReference type="NCBI Taxonomy" id="670"/>
    <lineage>
        <taxon>Bacteria</taxon>
        <taxon>Pseudomonadati</taxon>
        <taxon>Pseudomonadota</taxon>
        <taxon>Gammaproteobacteria</taxon>
        <taxon>Vibrionales</taxon>
        <taxon>Vibrionaceae</taxon>
        <taxon>Vibrio</taxon>
    </lineage>
</organism>
<gene>
    <name evidence="1" type="ORF">CA163_00435</name>
</gene>
<dbReference type="OrthoDB" id="9953745at2"/>
<accession>A0A0L8SA57</accession>
<evidence type="ECO:0000313" key="2">
    <source>
        <dbReference type="Proteomes" id="UP000214596"/>
    </source>
</evidence>
<reference evidence="1 2" key="1">
    <citation type="journal article" date="2017" name="Appl. Environ. Microbiol.">
        <title>Parallel evolution of two clades of a major Atlantic endemic Vibrio parahaemolyticus pathogen lineage by independent acquisition of related pathogenicity islands.</title>
        <authorList>
            <person name="Xu F."/>
            <person name="Gonzalez-Escalona N."/>
            <person name="Drees K.P."/>
            <person name="Sebra R.P."/>
            <person name="Cooper V.S."/>
            <person name="Jones S.H."/>
            <person name="Whistler C.A."/>
        </authorList>
    </citation>
    <scope>NUCLEOTIDE SEQUENCE [LARGE SCALE GENOMIC DNA]</scope>
    <source>
        <strain evidence="1 2">MAVP-3</strain>
    </source>
</reference>
<protein>
    <submittedName>
        <fullName evidence="1">Conjugal transfer protein TraA</fullName>
    </submittedName>
</protein>
<dbReference type="AlphaFoldDB" id="A0A0L8SA57"/>
<dbReference type="Proteomes" id="UP000214596">
    <property type="component" value="Unassembled WGS sequence"/>
</dbReference>
<dbReference type="EMBL" id="NIXT01000006">
    <property type="protein sequence ID" value="OXE34810.1"/>
    <property type="molecule type" value="Genomic_DNA"/>
</dbReference>